<evidence type="ECO:0000256" key="1">
    <source>
        <dbReference type="ARBA" id="ARBA00009277"/>
    </source>
</evidence>
<dbReference type="PANTHER" id="PTHR35004">
    <property type="entry name" value="TRANSPOSASE RV3428C-RELATED"/>
    <property type="match status" value="1"/>
</dbReference>
<dbReference type="AlphaFoldDB" id="G8M2W7"/>
<proteinExistence type="inferred from homology"/>
<evidence type="ECO:0000313" key="3">
    <source>
        <dbReference type="EMBL" id="AEV68231.1"/>
    </source>
</evidence>
<reference evidence="3 4" key="2">
    <citation type="journal article" date="2012" name="Stand. Genomic Sci.">
        <title>Complete Genome Sequence of Clostridium clariflavum DSM 19732.</title>
        <authorList>
            <person name="Izquierdo J.A."/>
            <person name="Goodwin L."/>
            <person name="Davenport K.W."/>
            <person name="Teshima H."/>
            <person name="Bruce D."/>
            <person name="Detter C."/>
            <person name="Tapia R."/>
            <person name="Han S."/>
            <person name="Land M."/>
            <person name="Hauser L."/>
            <person name="Jeffries C.D."/>
            <person name="Han J."/>
            <person name="Pitluck S."/>
            <person name="Nolan M."/>
            <person name="Chen A."/>
            <person name="Huntemann M."/>
            <person name="Mavromatis K."/>
            <person name="Mikhailova N."/>
            <person name="Liolios K."/>
            <person name="Woyke T."/>
            <person name="Lynd L.R."/>
        </authorList>
    </citation>
    <scope>NUCLEOTIDE SEQUENCE [LARGE SCALE GENOMIC DNA]</scope>
    <source>
        <strain evidence="4">DSM 19732 / NBRC 101661 / EBR45</strain>
    </source>
</reference>
<dbReference type="GO" id="GO:0015074">
    <property type="term" value="P:DNA integration"/>
    <property type="evidence" value="ECO:0007669"/>
    <property type="project" value="InterPro"/>
</dbReference>
<gene>
    <name evidence="3" type="ordered locus">Clocl_1597</name>
</gene>
<dbReference type="InterPro" id="IPR012337">
    <property type="entry name" value="RNaseH-like_sf"/>
</dbReference>
<dbReference type="Pfam" id="PF22483">
    <property type="entry name" value="Mu-transpos_C_2"/>
    <property type="match status" value="1"/>
</dbReference>
<dbReference type="InterPro" id="IPR001584">
    <property type="entry name" value="Integrase_cat-core"/>
</dbReference>
<accession>G8M2W7</accession>
<reference evidence="4" key="1">
    <citation type="submission" date="2011-12" db="EMBL/GenBank/DDBJ databases">
        <title>Complete sequence of Clostridium clariflavum DSM 19732.</title>
        <authorList>
            <consortium name="US DOE Joint Genome Institute"/>
            <person name="Lucas S."/>
            <person name="Han J."/>
            <person name="Lapidus A."/>
            <person name="Cheng J.-F."/>
            <person name="Goodwin L."/>
            <person name="Pitluck S."/>
            <person name="Peters L."/>
            <person name="Teshima H."/>
            <person name="Detter J.C."/>
            <person name="Han C."/>
            <person name="Tapia R."/>
            <person name="Land M."/>
            <person name="Hauser L."/>
            <person name="Kyrpides N."/>
            <person name="Ivanova N."/>
            <person name="Pagani I."/>
            <person name="Kitzmiller T."/>
            <person name="Lynd L."/>
            <person name="Izquierdo J."/>
            <person name="Woyke T."/>
        </authorList>
    </citation>
    <scope>NUCLEOTIDE SEQUENCE [LARGE SCALE GENOMIC DNA]</scope>
    <source>
        <strain evidence="4">DSM 19732 / NBRC 101661 / EBR45</strain>
    </source>
</reference>
<dbReference type="SUPFAM" id="SSF53098">
    <property type="entry name" value="Ribonuclease H-like"/>
    <property type="match status" value="1"/>
</dbReference>
<dbReference type="EMBL" id="CP003065">
    <property type="protein sequence ID" value="AEV68231.1"/>
    <property type="molecule type" value="Genomic_DNA"/>
</dbReference>
<comment type="similarity">
    <text evidence="1">Belongs to the transposase IS21/IS408/IS1162 family.</text>
</comment>
<dbReference type="Gene3D" id="3.30.420.10">
    <property type="entry name" value="Ribonuclease H-like superfamily/Ribonuclease H"/>
    <property type="match status" value="1"/>
</dbReference>
<feature type="domain" description="Integrase catalytic" evidence="2">
    <location>
        <begin position="135"/>
        <end position="310"/>
    </location>
</feature>
<dbReference type="Proteomes" id="UP000005435">
    <property type="component" value="Chromosome"/>
</dbReference>
<dbReference type="HOGENOM" id="CLU_020626_2_0_9"/>
<dbReference type="InterPro" id="IPR036397">
    <property type="entry name" value="RNaseH_sf"/>
</dbReference>
<evidence type="ECO:0000259" key="2">
    <source>
        <dbReference type="PROSITE" id="PS50994"/>
    </source>
</evidence>
<organism evidence="3 4">
    <name type="scientific">Acetivibrio clariflavus (strain DSM 19732 / NBRC 101661 / EBR45)</name>
    <name type="common">Clostridium clariflavum</name>
    <dbReference type="NCBI Taxonomy" id="720554"/>
    <lineage>
        <taxon>Bacteria</taxon>
        <taxon>Bacillati</taxon>
        <taxon>Bacillota</taxon>
        <taxon>Clostridia</taxon>
        <taxon>Eubacteriales</taxon>
        <taxon>Oscillospiraceae</taxon>
        <taxon>Acetivibrio</taxon>
    </lineage>
</organism>
<evidence type="ECO:0000313" key="4">
    <source>
        <dbReference type="Proteomes" id="UP000005435"/>
    </source>
</evidence>
<dbReference type="PANTHER" id="PTHR35004:SF7">
    <property type="entry name" value="INTEGRASE PROTEIN"/>
    <property type="match status" value="1"/>
</dbReference>
<dbReference type="GO" id="GO:0003676">
    <property type="term" value="F:nucleic acid binding"/>
    <property type="evidence" value="ECO:0007669"/>
    <property type="project" value="InterPro"/>
</dbReference>
<dbReference type="STRING" id="720554.Clocl_1597"/>
<protein>
    <submittedName>
        <fullName evidence="3">Transposase</fullName>
    </submittedName>
</protein>
<dbReference type="PROSITE" id="PS50994">
    <property type="entry name" value="INTEGRASE"/>
    <property type="match status" value="1"/>
</dbReference>
<dbReference type="InterPro" id="IPR054353">
    <property type="entry name" value="IstA-like_C"/>
</dbReference>
<sequence length="514" mass="60176">MKFREGASIRAIAKEVGADRKTVRKYIRQYEQQRQQLMQIGDVQPTELIESIVQPPKYDTSKRKPIKVTDEVLERIKYYLNENQSKRLKGQSKQIMKKIDIFEALKEEGFNIGYTTVCQTISKILSQSKEAFIRESYAPGDICEFDWGEVKLCIGGVNRKYPMAVFTTAYGNYRYARLFVKQKSEFFQEAHAYFFKSIHGNHMTMVYDNMKVAVKGFVGRNEKQPTDALLQLSIYYGFQFRFCNAYRGNEKGHVERSVEYIRRKAFAIKDTFDSLDDANRYLEDICNRLNDKPQPLKNNKTAKELLEEERPYLLPDVPMFECSKLENLRVDKYSTVMFESCHYSVPDWYVGKIILAKIYPSKIIFMSEGEKIAEHPRRFGFNEWNIDIYHYIRTLKKKPGALPNSTAFAQVSKQIKNIYQCYYTRKERDFVELLQYMKEKNKSVNEILEVIDKLLKICPKEISTSKIILLCENKNQVLTKSQQENEISQKAKEHLKIYGNLISGIKDRQGVALS</sequence>
<dbReference type="KEGG" id="ccl:Clocl_1597"/>
<keyword evidence="4" id="KW-1185">Reference proteome</keyword>
<dbReference type="eggNOG" id="COG4584">
    <property type="taxonomic scope" value="Bacteria"/>
</dbReference>
<name>G8M2W7_ACECE</name>
<dbReference type="NCBIfam" id="NF033546">
    <property type="entry name" value="transpos_IS21"/>
    <property type="match status" value="1"/>
</dbReference>